<accession>A0AAE3FX90</accession>
<evidence type="ECO:0000313" key="1">
    <source>
        <dbReference type="EMBL" id="MCL9816693.1"/>
    </source>
</evidence>
<dbReference type="Gene3D" id="2.30.110.10">
    <property type="entry name" value="Electron Transport, Fmn-binding Protein, Chain A"/>
    <property type="match status" value="1"/>
</dbReference>
<comment type="caution">
    <text evidence="1">The sequence shown here is derived from an EMBL/GenBank/DDBJ whole genome shotgun (WGS) entry which is preliminary data.</text>
</comment>
<reference evidence="1" key="1">
    <citation type="journal article" date="2022" name="Syst. Appl. Microbiol.">
        <title>Natronocalculus amylovorans gen. nov., sp. nov., and Natranaeroarchaeum aerophilus sp. nov., dominant culturable amylolytic natronoarchaea from hypersaline soda lakes in southwestern Siberia.</title>
        <authorList>
            <person name="Sorokin D.Y."/>
            <person name="Elcheninov A.G."/>
            <person name="Khizhniak T.V."/>
            <person name="Koenen M."/>
            <person name="Bale N.J."/>
            <person name="Damste J.S.S."/>
            <person name="Kublanov I.V."/>
        </authorList>
    </citation>
    <scope>NUCLEOTIDE SEQUENCE</scope>
    <source>
        <strain evidence="1">AArc-St2</strain>
    </source>
</reference>
<keyword evidence="2" id="KW-1185">Reference proteome</keyword>
<evidence type="ECO:0000313" key="2">
    <source>
        <dbReference type="Proteomes" id="UP001203207"/>
    </source>
</evidence>
<name>A0AAE3FX90_9EURY</name>
<dbReference type="Proteomes" id="UP001203207">
    <property type="component" value="Unassembled WGS sequence"/>
</dbReference>
<dbReference type="InterPro" id="IPR012349">
    <property type="entry name" value="Split_barrel_FMN-bd"/>
</dbReference>
<dbReference type="EMBL" id="JAKRVX010000002">
    <property type="protein sequence ID" value="MCL9816693.1"/>
    <property type="molecule type" value="Genomic_DNA"/>
</dbReference>
<dbReference type="Pfam" id="PF12900">
    <property type="entry name" value="Pyridox_ox_2"/>
    <property type="match status" value="1"/>
</dbReference>
<dbReference type="AlphaFoldDB" id="A0AAE3FX90"/>
<sequence>MDSQQSVSLSEDELEMFLGTGGTGTLAFGTDRSEPPYAIPVSYGFDSETRQFFFRLAHAPRSDELPSKPTQNPVTFVTFSETPTGWHSAIASGTLTGISEPAVDDVAAEALRRIHIPLVDIYDHPTKEVEFAFFRLDPETLSGRKEAHVDD</sequence>
<protein>
    <submittedName>
        <fullName evidence="1">Pyridoxamine 5'-phosphate oxidase family protein</fullName>
    </submittedName>
</protein>
<dbReference type="SUPFAM" id="SSF50475">
    <property type="entry name" value="FMN-binding split barrel"/>
    <property type="match status" value="1"/>
</dbReference>
<organism evidence="1 2">
    <name type="scientific">Natronocalculus amylovorans</name>
    <dbReference type="NCBI Taxonomy" id="2917812"/>
    <lineage>
        <taxon>Archaea</taxon>
        <taxon>Methanobacteriati</taxon>
        <taxon>Methanobacteriota</taxon>
        <taxon>Stenosarchaea group</taxon>
        <taxon>Halobacteria</taxon>
        <taxon>Halobacteriales</taxon>
        <taxon>Haloferacaceae</taxon>
        <taxon>Natronocalculus</taxon>
    </lineage>
</organism>
<gene>
    <name evidence="1" type="ORF">AArcSt2_07020</name>
</gene>
<dbReference type="RefSeq" id="WP_250583541.1">
    <property type="nucleotide sequence ID" value="NZ_JAKRVX010000002.1"/>
</dbReference>
<proteinExistence type="predicted"/>
<dbReference type="InterPro" id="IPR024747">
    <property type="entry name" value="Pyridox_Oxase-rel"/>
</dbReference>
<reference evidence="1" key="2">
    <citation type="submission" date="2022-02" db="EMBL/GenBank/DDBJ databases">
        <authorList>
            <person name="Elcheninov A.G."/>
            <person name="Sorokin D.Y."/>
            <person name="Kublanov I.V."/>
        </authorList>
    </citation>
    <scope>NUCLEOTIDE SEQUENCE</scope>
    <source>
        <strain evidence="1">AArc-St2</strain>
    </source>
</reference>